<dbReference type="SUPFAM" id="SSF47762">
    <property type="entry name" value="PAH2 domain"/>
    <property type="match status" value="3"/>
</dbReference>
<dbReference type="Pfam" id="PF00150">
    <property type="entry name" value="Cellulase"/>
    <property type="match status" value="1"/>
</dbReference>
<keyword evidence="9" id="KW-0378">Hydrolase</keyword>
<protein>
    <recommendedName>
        <fullName evidence="23">Mannan endo-1,4-beta-mannosidase</fullName>
    </recommendedName>
</protein>
<feature type="domain" description="ABC transmembrane type-1" evidence="20">
    <location>
        <begin position="658"/>
        <end position="943"/>
    </location>
</feature>
<feature type="transmembrane region" description="Helical" evidence="18">
    <location>
        <begin position="776"/>
        <end position="796"/>
    </location>
</feature>
<keyword evidence="7" id="KW-0677">Repeat</keyword>
<feature type="compositionally biased region" description="Polar residues" evidence="17">
    <location>
        <begin position="2525"/>
        <end position="2542"/>
    </location>
</feature>
<dbReference type="Gene3D" id="1.20.1160.11">
    <property type="entry name" value="Paired amphipathic helix"/>
    <property type="match status" value="3"/>
</dbReference>
<feature type="compositionally biased region" description="Basic and acidic residues" evidence="17">
    <location>
        <begin position="2608"/>
        <end position="2624"/>
    </location>
</feature>
<evidence type="ECO:0000256" key="4">
    <source>
        <dbReference type="ARBA" id="ARBA00022448"/>
    </source>
</evidence>
<dbReference type="SUPFAM" id="SSF52540">
    <property type="entry name" value="P-loop containing nucleoside triphosphate hydrolases"/>
    <property type="match status" value="2"/>
</dbReference>
<dbReference type="SUPFAM" id="SSF51445">
    <property type="entry name" value="(Trans)glycosidases"/>
    <property type="match status" value="1"/>
</dbReference>
<dbReference type="EMBL" id="JASCZI010181284">
    <property type="protein sequence ID" value="MED6180985.1"/>
    <property type="molecule type" value="Genomic_DNA"/>
</dbReference>
<dbReference type="InterPro" id="IPR017853">
    <property type="entry name" value="GH"/>
</dbReference>
<dbReference type="InterPro" id="IPR003593">
    <property type="entry name" value="AAA+_ATPase"/>
</dbReference>
<evidence type="ECO:0000256" key="10">
    <source>
        <dbReference type="ARBA" id="ARBA00022840"/>
    </source>
</evidence>
<organism evidence="21 22">
    <name type="scientific">Stylosanthes scabra</name>
    <dbReference type="NCBI Taxonomy" id="79078"/>
    <lineage>
        <taxon>Eukaryota</taxon>
        <taxon>Viridiplantae</taxon>
        <taxon>Streptophyta</taxon>
        <taxon>Embryophyta</taxon>
        <taxon>Tracheophyta</taxon>
        <taxon>Spermatophyta</taxon>
        <taxon>Magnoliopsida</taxon>
        <taxon>eudicotyledons</taxon>
        <taxon>Gunneridae</taxon>
        <taxon>Pentapetalae</taxon>
        <taxon>rosids</taxon>
        <taxon>fabids</taxon>
        <taxon>Fabales</taxon>
        <taxon>Fabaceae</taxon>
        <taxon>Papilionoideae</taxon>
        <taxon>50 kb inversion clade</taxon>
        <taxon>dalbergioids sensu lato</taxon>
        <taxon>Dalbergieae</taxon>
        <taxon>Pterocarpus clade</taxon>
        <taxon>Stylosanthes</taxon>
    </lineage>
</organism>
<keyword evidence="4" id="KW-0813">Transport</keyword>
<keyword evidence="11 18" id="KW-1133">Transmembrane helix</keyword>
<evidence type="ECO:0000256" key="6">
    <source>
        <dbReference type="ARBA" id="ARBA00022692"/>
    </source>
</evidence>
<keyword evidence="13" id="KW-0325">Glycoprotein</keyword>
<feature type="domain" description="ABC transporter" evidence="19">
    <location>
        <begin position="978"/>
        <end position="1225"/>
    </location>
</feature>
<keyword evidence="15" id="KW-0326">Glycosidase</keyword>
<feature type="transmembrane region" description="Helical" evidence="18">
    <location>
        <begin position="263"/>
        <end position="283"/>
    </location>
</feature>
<dbReference type="InterPro" id="IPR013194">
    <property type="entry name" value="HDAC_interact_dom"/>
</dbReference>
<dbReference type="PROSITE" id="PS00211">
    <property type="entry name" value="ABC_TRANSPORTER_1"/>
    <property type="match status" value="2"/>
</dbReference>
<feature type="compositionally biased region" description="Gly residues" evidence="17">
    <location>
        <begin position="1775"/>
        <end position="1790"/>
    </location>
</feature>
<feature type="compositionally biased region" description="Basic and acidic residues" evidence="17">
    <location>
        <begin position="2429"/>
        <end position="2439"/>
    </location>
</feature>
<feature type="transmembrane region" description="Helical" evidence="18">
    <location>
        <begin position="696"/>
        <end position="715"/>
    </location>
</feature>
<evidence type="ECO:0000256" key="3">
    <source>
        <dbReference type="ARBA" id="ARBA00007577"/>
    </source>
</evidence>
<feature type="region of interest" description="Disordered" evidence="17">
    <location>
        <begin position="2426"/>
        <end position="2763"/>
    </location>
</feature>
<dbReference type="InterPro" id="IPR003439">
    <property type="entry name" value="ABC_transporter-like_ATP-bd"/>
</dbReference>
<dbReference type="Pfam" id="PF00664">
    <property type="entry name" value="ABC_membrane"/>
    <property type="match status" value="2"/>
</dbReference>
<evidence type="ECO:0000256" key="12">
    <source>
        <dbReference type="ARBA" id="ARBA00023136"/>
    </source>
</evidence>
<keyword evidence="5" id="KW-0678">Repressor</keyword>
<feature type="region of interest" description="Disordered" evidence="17">
    <location>
        <begin position="1984"/>
        <end position="2045"/>
    </location>
</feature>
<dbReference type="Pfam" id="PF02671">
    <property type="entry name" value="PAH"/>
    <property type="match status" value="3"/>
</dbReference>
<dbReference type="PROSITE" id="PS50893">
    <property type="entry name" value="ABC_TRANSPORTER_2"/>
    <property type="match status" value="2"/>
</dbReference>
<dbReference type="InterPro" id="IPR036600">
    <property type="entry name" value="PAH_sf"/>
</dbReference>
<evidence type="ECO:0000256" key="14">
    <source>
        <dbReference type="ARBA" id="ARBA00023242"/>
    </source>
</evidence>
<evidence type="ECO:0000256" key="18">
    <source>
        <dbReference type="SAM" id="Phobius"/>
    </source>
</evidence>
<dbReference type="Pfam" id="PF00005">
    <property type="entry name" value="ABC_tran"/>
    <property type="match status" value="2"/>
</dbReference>
<feature type="transmembrane region" description="Helical" evidence="18">
    <location>
        <begin position="659"/>
        <end position="684"/>
    </location>
</feature>
<dbReference type="Gene3D" id="1.20.1560.10">
    <property type="entry name" value="ABC transporter type 1, transmembrane domain"/>
    <property type="match status" value="1"/>
</dbReference>
<keyword evidence="10" id="KW-0067">ATP-binding</keyword>
<comment type="subcellular location">
    <subcellularLocation>
        <location evidence="1 16">Nucleus</location>
    </subcellularLocation>
</comment>
<dbReference type="PANTHER" id="PTHR45136">
    <property type="entry name" value="ABC TRANSPORTER DOMAIN-CONTAINING PROTEIN"/>
    <property type="match status" value="1"/>
</dbReference>
<keyword evidence="12 18" id="KW-0472">Membrane</keyword>
<dbReference type="InterPro" id="IPR017871">
    <property type="entry name" value="ABC_transporter-like_CS"/>
</dbReference>
<comment type="similarity">
    <text evidence="2">Belongs to the glycosyl hydrolase 5 (cellulase A) family.</text>
</comment>
<evidence type="ECO:0000313" key="21">
    <source>
        <dbReference type="EMBL" id="MED6180985.1"/>
    </source>
</evidence>
<keyword evidence="8" id="KW-0547">Nucleotide-binding</keyword>
<evidence type="ECO:0000313" key="22">
    <source>
        <dbReference type="Proteomes" id="UP001341840"/>
    </source>
</evidence>
<evidence type="ECO:0000256" key="5">
    <source>
        <dbReference type="ARBA" id="ARBA00022491"/>
    </source>
</evidence>
<keyword evidence="6 18" id="KW-0812">Transmembrane</keyword>
<evidence type="ECO:0000256" key="2">
    <source>
        <dbReference type="ARBA" id="ARBA00005641"/>
    </source>
</evidence>
<feature type="compositionally biased region" description="Acidic residues" evidence="17">
    <location>
        <begin position="2717"/>
        <end position="2727"/>
    </location>
</feature>
<feature type="compositionally biased region" description="Basic and acidic residues" evidence="17">
    <location>
        <begin position="2465"/>
        <end position="2478"/>
    </location>
</feature>
<sequence>MFFGLMGAIGDGLTTPLVLLITSKMMNNLGEFSNLSKGGFTHNINKNVLALLYLACGSFVSCFLEGYCWTRTGERQATRMRGRYLKAVLRQEVAYFDLHVTSTSEVITSVSNDSLVIQDCLSEKVPNFLMNASMFIGSYIAAFALLWRLAIVGFPFIVLLVIPGLMYGRTLMGLARKIREEYNQAGTVAEQAISSIRTVYSFVGENKTIVAFSDALQGSVRFGLKQGLAKGLAIGSNGIVFAIWSFMSYYGSRLVMYHGAQGGTVFVVGASIALGGLSLGSGLSNVKYFSEASAAGERIMEVIKRIPNIDSDNMTGEILENVSGEVEFNHIDFAYPSRPDNMILTDFSLKVPEGLTVALVGGSGSGKSTVISLLQRFYDPLGGEIRLDGVPIKKLQLKWLRSQMGLVSQEPALFATSIKENILFGREDASEEEVVEAAKASNAHNFISQLPQGYDTQVGERGVQMSGGQKQRIAIARAIIKKPRILLLDEATSALDSESERVVQEALDKAAVGRTTIIIAHRLSTIQNADLIAVVQNGKVMEIGPHQTLIQNDTGLYASLVRLQQTEKASKNNSDQDDVVLSPRPSSISNRDMHNTSSRRLSIVSRSSSANSVARVGSCAGDEHDGEEKILEDNDLPVPSFRRLLALNLPEWKQACMGCLGAVLFGAVQPLYAFSMGSMISVYFLTDHDEIKRKTMIYALCFLGLAVFSLIVNVLQHYNFGYMGEYLTKRVRERMLSKILTFEVGWFDEDENSTGAVCSRLAKDANVVRSLVGDRMALVVQTISAVLIACTMGLVIAWRLALVMIAIQPIIIVCFYTRRVLLKNMSNKAIKAQSESSKIAAEAVSNLRTITAFSSQDRILKMLEKAQQEPRSESIRQSWYAGIGLACSQSLTCCTWALDFWYGGKLISHGYITSKALFETFMILVSTGRVIADAGSMTSDLAKGSDAVASVFTILDRYTKIEPDDPEGYKPKRLTGQMELKDVHFAYPARPNMMIFEGFSMKIDAGKSTALVGQSGSGKSTIIGLIERFYDPIKGQVSIDGRDIKSYNLRSLRKHIALVSQEPTLFGGTIKENIAYGACEEDDDDNGEKRVISESEIIEAARVANAHEFIASLKDGYDTYCGDRGVQLSGGQKQRIAIARAILKNPEVLLLDEATSALDSQSEKLVQGALERVMVGRTSVVVAHRLSTIQNCDVIAVLDKGKLVEKGHLEPMLPEGLNKMPLKDLVSQLVDQNFNCVRLTYASYMWTHYENNVVEDTLRDLKIHKDVVKGISRSNPSLLKMTHIQVFDSLIKELGDQNVKVLLDNHVSMPKWCCNDDDGNGFFHDEYFDPLEWLQGLSLVGKHYAGNSVVVAMSLRNELHGPRQNKGDWYHYMSEGARTIHKANPQVLVVVSGLNYNTEFHFLKRKPLRLNIGKKLVYETHLYSWSGVGILKLKKTWTLQPLNKICANHLKALDSQIRFLTIGSDAAPLIFSEFGFDESGSNEEDNNFLTCLQTYLVGNDLDWGLWAFQGSYYVRDNQAQLDEAFGVMDSSWTHLRYSNFNAKFQLLMRKNQDPTSKVSNESILYYPLSGECVKVNGRNELEVSSCETKDRWIHDEDGNGNINLVKTKKCLTTHGEGFPVTLSNDCKSKNSSWKFVSPSKLHLATTTTNDNNNQTSREYLCLQKDPSSSTILTTKCICIEDDSTCLNNPQSQWFQLVPTNVLPSSKGFFSKPQMMDRNLQTTSYASRLWKSQSLVTWFAQFFLQEMKRARDDVYSGSQFKRPFGSSRVDSYGQNQGPGGGGSGGGGGGGATTSQKLTTNDALTYLKEVKDMFQDQREKYDLFLEVMKDFKAQRTDTAGVIARVKELFKGHNNLIFGFNTFLPKGYEITLDEEEAPPKKTVEFEEAISFVNKIKKRFLNDEHVYKSFLDILNMYRKEHKDIGEVYSEVATLFKDHRDLLDEFTRFLPDTSQAPSAQHAPYGRNSLHRFNERSSTAPMMRQVHVDKAQRYRRDRILSSHDRDQSVDRADLDDDKMNMHKEQRKRESRDRRVRDHDEREPDLDNGRDLNLQRFQDKKKSVKKTEGFAMASDFPSYDDKDALKNMYGQAFSFCEKVKEKLSSSDDYQAFLKCLHIFSNGIIKRNDLQNLVTDLLGKHSDLMDEFNDFLERCENIDGFLAGVMSKKSLSTDGHIPRSSKLEDKDKEHKREMDGPKEKERYSKYSGKSIQELDLSDCKRCTPSYRLLPADYPIPVATQKSELGAQVLNDHWVSVTSGSEDYSFKHMRRNQYEESLFRCEDDRFEMDMLLESVSSAAKRVEEKQEEWSKCRADFNKVWAEIYAKNHYKSLDHRSFYFKQQDSKNLHSKCFVTEIKEIKEKQQKEDDILQSIAAGSKQPLTPHLEFEYSDAGIHEDLYKLIRYSCEEIYSSRELMNKTMRLWCTFLEPMLGVPSRSHGTEKAEDRKAGPNVGNSNAGNGSPHGESISINSRLPKSDKNEADGRVPDVKNVNRTSAAANDKDNGSVGGENVCRDEPQLDKGQTNIESTDKVSGINKQSSADVQGAKNNASVSVRGEKSEDNPSRNNVEPAPGTITTPQPTDANESVPKSQEVNATVVEGSGVTAPVTVADGVPPESSKVRSHEESAEPCKIEKEEGELSPNGDSEEDNYVAYVDSNVQSVSKSKHNIERSKYQSRNGEDESCPEAGAGENDADADADDEDSENASEAGEDASGSESAGDECFREDHEDEEDMEHDDVDGKAESEGEAEGTCDAQSAGGDGSSQPHSERFLSSVKPLTKHVSAVSYVEDMKDSRVFYGNDDFYTLFRLHQILYERILSAKTNAMSSEMKWKAKDASSPDPYSKFMDALYSLLDGSSENAKFEDECRALIGNQSYVLFTLDKLIYKLVRHLQNVATDDMANKLLQLYEYEKSRKPGKLYDSVYHANAHVILNEDNIYRLQCSSTPYRLSIQLMDNMNEKPEMFAVSIDPNFSFYLHNDFLSVLPAKKEPHGILLQRNKRKYGDSDELAGITSAMEGVKLINGLECKIACSSSKISYVLDTQDFFFRPKRRRLVSPETKSCRHRRDRQERYRRLMATEAQ</sequence>
<feature type="transmembrane region" description="Helical" evidence="18">
    <location>
        <begin position="231"/>
        <end position="251"/>
    </location>
</feature>
<evidence type="ECO:0008006" key="23">
    <source>
        <dbReference type="Google" id="ProtNLM"/>
    </source>
</evidence>
<dbReference type="InterPro" id="IPR003822">
    <property type="entry name" value="PAH"/>
</dbReference>
<dbReference type="InterPro" id="IPR001547">
    <property type="entry name" value="Glyco_hydro_5"/>
</dbReference>
<feature type="domain" description="ABC transporter" evidence="19">
    <location>
        <begin position="326"/>
        <end position="562"/>
    </location>
</feature>
<feature type="region of interest" description="Disordered" evidence="17">
    <location>
        <begin position="1764"/>
        <end position="1793"/>
    </location>
</feature>
<feature type="region of interest" description="Disordered" evidence="17">
    <location>
        <begin position="2163"/>
        <end position="2196"/>
    </location>
</feature>
<evidence type="ECO:0000256" key="13">
    <source>
        <dbReference type="ARBA" id="ARBA00023180"/>
    </source>
</evidence>
<evidence type="ECO:0000256" key="17">
    <source>
        <dbReference type="SAM" id="MobiDB-lite"/>
    </source>
</evidence>
<dbReference type="Pfam" id="PF08295">
    <property type="entry name" value="Sin3_corepress"/>
    <property type="match status" value="1"/>
</dbReference>
<dbReference type="InterPro" id="IPR027417">
    <property type="entry name" value="P-loop_NTPase"/>
</dbReference>
<dbReference type="Gene3D" id="3.20.20.80">
    <property type="entry name" value="Glycosidases"/>
    <property type="match status" value="1"/>
</dbReference>
<gene>
    <name evidence="21" type="ORF">PIB30_015210</name>
</gene>
<keyword evidence="22" id="KW-1185">Reference proteome</keyword>
<dbReference type="Proteomes" id="UP001341840">
    <property type="component" value="Unassembled WGS sequence"/>
</dbReference>
<dbReference type="InterPro" id="IPR036640">
    <property type="entry name" value="ABC1_TM_sf"/>
</dbReference>
<dbReference type="SUPFAM" id="SSF90123">
    <property type="entry name" value="ABC transporter transmembrane region"/>
    <property type="match status" value="2"/>
</dbReference>
<dbReference type="SMART" id="SM00761">
    <property type="entry name" value="HDAC_interact"/>
    <property type="match status" value="1"/>
</dbReference>
<name>A0ABU6W714_9FABA</name>
<accession>A0ABU6W714</accession>
<proteinExistence type="inferred from homology"/>
<dbReference type="CDD" id="cd18578">
    <property type="entry name" value="ABC_6TM_Pgp_ABCB1_D2_like"/>
    <property type="match status" value="1"/>
</dbReference>
<evidence type="ECO:0000259" key="19">
    <source>
        <dbReference type="PROSITE" id="PS50893"/>
    </source>
</evidence>
<dbReference type="Gene3D" id="3.40.50.300">
    <property type="entry name" value="P-loop containing nucleotide triphosphate hydrolases"/>
    <property type="match status" value="2"/>
</dbReference>
<feature type="domain" description="ABC transmembrane type-1" evidence="20">
    <location>
        <begin position="2"/>
        <end position="291"/>
    </location>
</feature>
<feature type="compositionally biased region" description="Acidic residues" evidence="17">
    <location>
        <begin position="2681"/>
        <end position="2700"/>
    </location>
</feature>
<dbReference type="PROSITE" id="PS50929">
    <property type="entry name" value="ABC_TM1F"/>
    <property type="match status" value="2"/>
</dbReference>
<feature type="region of interest" description="Disordered" evidence="17">
    <location>
        <begin position="567"/>
        <end position="601"/>
    </location>
</feature>
<evidence type="ECO:0000256" key="8">
    <source>
        <dbReference type="ARBA" id="ARBA00022741"/>
    </source>
</evidence>
<reference evidence="21 22" key="1">
    <citation type="journal article" date="2023" name="Plants (Basel)">
        <title>Bridging the Gap: Combining Genomics and Transcriptomics Approaches to Understand Stylosanthes scabra, an Orphan Legume from the Brazilian Caatinga.</title>
        <authorList>
            <person name="Ferreira-Neto J.R.C."/>
            <person name="da Silva M.D."/>
            <person name="Binneck E."/>
            <person name="de Melo N.F."/>
            <person name="da Silva R.H."/>
            <person name="de Melo A.L.T.M."/>
            <person name="Pandolfi V."/>
            <person name="Bustamante F.O."/>
            <person name="Brasileiro-Vidal A.C."/>
            <person name="Benko-Iseppon A.M."/>
        </authorList>
    </citation>
    <scope>NUCLEOTIDE SEQUENCE [LARGE SCALE GENOMIC DNA]</scope>
    <source>
        <tissue evidence="21">Leaves</tissue>
    </source>
</reference>
<feature type="compositionally biased region" description="Basic and acidic residues" evidence="17">
    <location>
        <begin position="2173"/>
        <end position="2196"/>
    </location>
</feature>
<keyword evidence="14 16" id="KW-0539">Nucleus</keyword>
<feature type="compositionally biased region" description="Basic and acidic residues" evidence="17">
    <location>
        <begin position="1984"/>
        <end position="2043"/>
    </location>
</feature>
<evidence type="ECO:0000256" key="15">
    <source>
        <dbReference type="ARBA" id="ARBA00023295"/>
    </source>
</evidence>
<feature type="transmembrane region" description="Helical" evidence="18">
    <location>
        <begin position="802"/>
        <end position="821"/>
    </location>
</feature>
<feature type="compositionally biased region" description="Polar residues" evidence="17">
    <location>
        <begin position="2564"/>
        <end position="2584"/>
    </location>
</feature>
<dbReference type="CDD" id="cd18577">
    <property type="entry name" value="ABC_6TM_Pgp_ABCB1_D1_like"/>
    <property type="match status" value="1"/>
</dbReference>
<dbReference type="PANTHER" id="PTHR45136:SF2">
    <property type="entry name" value="ABC TRANSPORTER DOMAIN-CONTAINING PROTEIN"/>
    <property type="match status" value="1"/>
</dbReference>
<feature type="transmembrane region" description="Helical" evidence="18">
    <location>
        <begin position="153"/>
        <end position="172"/>
    </location>
</feature>
<evidence type="ECO:0000256" key="1">
    <source>
        <dbReference type="ARBA" id="ARBA00004123"/>
    </source>
</evidence>
<comment type="caution">
    <text evidence="21">The sequence shown here is derived from an EMBL/GenBank/DDBJ whole genome shotgun (WGS) entry which is preliminary data.</text>
</comment>
<feature type="transmembrane region" description="Helical" evidence="18">
    <location>
        <begin position="50"/>
        <end position="70"/>
    </location>
</feature>
<evidence type="ECO:0000256" key="9">
    <source>
        <dbReference type="ARBA" id="ARBA00022801"/>
    </source>
</evidence>
<dbReference type="SMART" id="SM00382">
    <property type="entry name" value="AAA"/>
    <property type="match status" value="2"/>
</dbReference>
<dbReference type="InterPro" id="IPR011527">
    <property type="entry name" value="ABC1_TM_dom"/>
</dbReference>
<dbReference type="Pfam" id="PF16879">
    <property type="entry name" value="Sin3a_C"/>
    <property type="match status" value="1"/>
</dbReference>
<dbReference type="PROSITE" id="PS51477">
    <property type="entry name" value="PAH"/>
    <property type="match status" value="3"/>
</dbReference>
<evidence type="ECO:0000256" key="11">
    <source>
        <dbReference type="ARBA" id="ARBA00022989"/>
    </source>
</evidence>
<evidence type="ECO:0000256" key="16">
    <source>
        <dbReference type="PROSITE-ProRule" id="PRU00810"/>
    </source>
</evidence>
<dbReference type="CDD" id="cd03249">
    <property type="entry name" value="ABC_MTABC3_MDL1_MDL2"/>
    <property type="match status" value="2"/>
</dbReference>
<dbReference type="InterPro" id="IPR031693">
    <property type="entry name" value="Sin3_C"/>
</dbReference>
<evidence type="ECO:0000256" key="7">
    <source>
        <dbReference type="ARBA" id="ARBA00022737"/>
    </source>
</evidence>
<evidence type="ECO:0000259" key="20">
    <source>
        <dbReference type="PROSITE" id="PS50929"/>
    </source>
</evidence>
<comment type="similarity">
    <text evidence="3">Belongs to the ABC transporter superfamily. ABCB family. Multidrug resistance exporter (TC 3.A.1.201) subfamily.</text>
</comment>